<keyword evidence="10" id="KW-1185">Reference proteome</keyword>
<dbReference type="GO" id="GO:0020037">
    <property type="term" value="F:heme binding"/>
    <property type="evidence" value="ECO:0007669"/>
    <property type="project" value="InterPro"/>
</dbReference>
<evidence type="ECO:0000256" key="6">
    <source>
        <dbReference type="ARBA" id="ARBA00023033"/>
    </source>
</evidence>
<keyword evidence="8" id="KW-0812">Transmembrane</keyword>
<dbReference type="GO" id="GO:0016705">
    <property type="term" value="F:oxidoreductase activity, acting on paired donors, with incorporation or reduction of molecular oxygen"/>
    <property type="evidence" value="ECO:0007669"/>
    <property type="project" value="InterPro"/>
</dbReference>
<gene>
    <name evidence="9" type="ORF">CAC42_6852</name>
</gene>
<dbReference type="GO" id="GO:0005506">
    <property type="term" value="F:iron ion binding"/>
    <property type="evidence" value="ECO:0007669"/>
    <property type="project" value="InterPro"/>
</dbReference>
<evidence type="ECO:0000256" key="7">
    <source>
        <dbReference type="PIRSR" id="PIRSR602403-1"/>
    </source>
</evidence>
<keyword evidence="7" id="KW-0349">Heme</keyword>
<dbReference type="STRING" id="2082308.A0A2K1QHF3"/>
<feature type="transmembrane region" description="Helical" evidence="8">
    <location>
        <begin position="6"/>
        <end position="29"/>
    </location>
</feature>
<keyword evidence="6" id="KW-0503">Monooxygenase</keyword>
<dbReference type="PANTHER" id="PTHR46206:SF6">
    <property type="entry name" value="CYTOCHROME P450 MONOOXYGENASE AN1598-RELATED"/>
    <property type="match status" value="1"/>
</dbReference>
<keyword evidence="3 7" id="KW-0479">Metal-binding</keyword>
<evidence type="ECO:0000256" key="4">
    <source>
        <dbReference type="ARBA" id="ARBA00023002"/>
    </source>
</evidence>
<dbReference type="GO" id="GO:0004497">
    <property type="term" value="F:monooxygenase activity"/>
    <property type="evidence" value="ECO:0007669"/>
    <property type="project" value="UniProtKB-KW"/>
</dbReference>
<sequence length="497" mass="55792">MLVHQAAGIVSNHPALALLAIVAFIYFIVTRFYHRSGVSVLPVVKVDGRDVIPALESAQAQYGEKPFMLSLPGMNMAVLPPSEIETIKALPETEVSIKKHHYDVFLGEYTYMGTKADEFDRTMRHTLTRNTPKVLDCFNEEVEYAVNKMIGSCEDWTVINPRHAMSRIASIMSARLFVGLPLSREDRWTESTVNYTGGVSQAWLILRLIPRYVRDVVAPFLPQVRALKQQKAANERELARLIAQRSSDDHKHQNVPGGEMLDWFSAQYSKAPTSQELARDQMLTIFASIYNLSNALTYVIFDLAALTDEEVGALRDEVLAYTLEDGRVEKSNMPKLRKLDSFVKESQRLSPPSLVNIPRIVTNPKGLRCKSGDVLPYGTRLTINAHAINQNPASYPDPAAFKPFRFSERRGVQGDEHKYQHATTGIDNINFGHGIWACPGRFLASAEIKVVLCYMLRHYDIKLPKGTSKPKQQHYGLAIYPDASANVEFKRRGGSGK</sequence>
<evidence type="ECO:0000313" key="9">
    <source>
        <dbReference type="EMBL" id="PNS14339.1"/>
    </source>
</evidence>
<dbReference type="Proteomes" id="UP000243797">
    <property type="component" value="Unassembled WGS sequence"/>
</dbReference>
<comment type="cofactor">
    <cofactor evidence="1 7">
        <name>heme</name>
        <dbReference type="ChEBI" id="CHEBI:30413"/>
    </cofactor>
</comment>
<evidence type="ECO:0000313" key="10">
    <source>
        <dbReference type="Proteomes" id="UP000243797"/>
    </source>
</evidence>
<dbReference type="PANTHER" id="PTHR46206">
    <property type="entry name" value="CYTOCHROME P450"/>
    <property type="match status" value="1"/>
</dbReference>
<name>A0A2K1QHF3_9PEZI</name>
<evidence type="ECO:0000256" key="5">
    <source>
        <dbReference type="ARBA" id="ARBA00023004"/>
    </source>
</evidence>
<feature type="binding site" description="axial binding residue" evidence="7">
    <location>
        <position position="438"/>
    </location>
    <ligand>
        <name>heme</name>
        <dbReference type="ChEBI" id="CHEBI:30413"/>
    </ligand>
    <ligandPart>
        <name>Fe</name>
        <dbReference type="ChEBI" id="CHEBI:18248"/>
    </ligandPart>
</feature>
<dbReference type="InterPro" id="IPR001128">
    <property type="entry name" value="Cyt_P450"/>
</dbReference>
<dbReference type="CDD" id="cd11041">
    <property type="entry name" value="CYP503A1-like"/>
    <property type="match status" value="1"/>
</dbReference>
<keyword evidence="8" id="KW-0472">Membrane</keyword>
<protein>
    <recommendedName>
        <fullName evidence="11">Ent-kaurene oxidase</fullName>
    </recommendedName>
</protein>
<dbReference type="InParanoid" id="A0A2K1QHF3"/>
<dbReference type="EMBL" id="NKHZ01000088">
    <property type="protein sequence ID" value="PNS14339.1"/>
    <property type="molecule type" value="Genomic_DNA"/>
</dbReference>
<evidence type="ECO:0000256" key="1">
    <source>
        <dbReference type="ARBA" id="ARBA00001971"/>
    </source>
</evidence>
<dbReference type="Pfam" id="PF00067">
    <property type="entry name" value="p450"/>
    <property type="match status" value="1"/>
</dbReference>
<organism evidence="9 10">
    <name type="scientific">Sphaceloma murrayae</name>
    <dbReference type="NCBI Taxonomy" id="2082308"/>
    <lineage>
        <taxon>Eukaryota</taxon>
        <taxon>Fungi</taxon>
        <taxon>Dikarya</taxon>
        <taxon>Ascomycota</taxon>
        <taxon>Pezizomycotina</taxon>
        <taxon>Dothideomycetes</taxon>
        <taxon>Dothideomycetidae</taxon>
        <taxon>Myriangiales</taxon>
        <taxon>Elsinoaceae</taxon>
        <taxon>Sphaceloma</taxon>
    </lineage>
</organism>
<evidence type="ECO:0000256" key="8">
    <source>
        <dbReference type="SAM" id="Phobius"/>
    </source>
</evidence>
<dbReference type="Gene3D" id="1.10.630.10">
    <property type="entry name" value="Cytochrome P450"/>
    <property type="match status" value="1"/>
</dbReference>
<evidence type="ECO:0008006" key="11">
    <source>
        <dbReference type="Google" id="ProtNLM"/>
    </source>
</evidence>
<dbReference type="InterPro" id="IPR002403">
    <property type="entry name" value="Cyt_P450_E_grp-IV"/>
</dbReference>
<comment type="similarity">
    <text evidence="2">Belongs to the cytochrome P450 family.</text>
</comment>
<dbReference type="PRINTS" id="PR00465">
    <property type="entry name" value="EP450IV"/>
</dbReference>
<keyword evidence="8" id="KW-1133">Transmembrane helix</keyword>
<dbReference type="AlphaFoldDB" id="A0A2K1QHF3"/>
<comment type="caution">
    <text evidence="9">The sequence shown here is derived from an EMBL/GenBank/DDBJ whole genome shotgun (WGS) entry which is preliminary data.</text>
</comment>
<dbReference type="SUPFAM" id="SSF48264">
    <property type="entry name" value="Cytochrome P450"/>
    <property type="match status" value="1"/>
</dbReference>
<proteinExistence type="inferred from homology"/>
<evidence type="ECO:0000256" key="2">
    <source>
        <dbReference type="ARBA" id="ARBA00010617"/>
    </source>
</evidence>
<keyword evidence="4" id="KW-0560">Oxidoreductase</keyword>
<reference evidence="9 10" key="1">
    <citation type="submission" date="2017-06" db="EMBL/GenBank/DDBJ databases">
        <title>Draft genome sequence of a variant of Elsinoe murrayae.</title>
        <authorList>
            <person name="Cheng Q."/>
        </authorList>
    </citation>
    <scope>NUCLEOTIDE SEQUENCE [LARGE SCALE GENOMIC DNA]</scope>
    <source>
        <strain evidence="9 10">CQ-2017a</strain>
    </source>
</reference>
<dbReference type="OrthoDB" id="1844152at2759"/>
<dbReference type="InterPro" id="IPR036396">
    <property type="entry name" value="Cyt_P450_sf"/>
</dbReference>
<evidence type="ECO:0000256" key="3">
    <source>
        <dbReference type="ARBA" id="ARBA00022723"/>
    </source>
</evidence>
<accession>A0A2K1QHF3</accession>
<keyword evidence="5 7" id="KW-0408">Iron</keyword>